<dbReference type="HAMAP" id="MF_01697">
    <property type="entry name" value="MshC"/>
    <property type="match status" value="1"/>
</dbReference>
<evidence type="ECO:0000256" key="3">
    <source>
        <dbReference type="ARBA" id="ARBA00011245"/>
    </source>
</evidence>
<sequence>MRSWSAPHIPDLPGAGVPLRLHDTATGQVRQTDPGPTATMYVCGITPYDATHLGHANTYLAFDLAGRVWRDNGHEVHYTQNTTDVDDPLLERAQQTGVAWQDLAEREIELFRTDMEALRIVPPREYVGVTEVIGRVAELIASLRAKGVTYELDGDVYFSSADAPKFGQVSGYDERLMRELFAERGGDPDRPGKRHPLDWRLWQAERPGEPSWESPLGRGRPGWHVECTAIALDHLGAGFDVAGGGSDLIFPHHECGASEGHAATGEWPFAKSYTHAGMVALDGEKMSKSRGNLVFVSKLRAEHDPMAIRLVLLAHHYRADWEYTPDQLAAAERRLARWRAAVALPAAPPAGDLLARVRERLADDLDAPGALAAVDAWTDQALAASDPSTGTSTGTDLSTGTGTGTDAATGQGGDAAAPRLVRDLADALLGVAL</sequence>
<reference evidence="13 14" key="1">
    <citation type="submission" date="2024-10" db="EMBL/GenBank/DDBJ databases">
        <title>The Natural Products Discovery Center: Release of the First 8490 Sequenced Strains for Exploring Actinobacteria Biosynthetic Diversity.</title>
        <authorList>
            <person name="Kalkreuter E."/>
            <person name="Kautsar S.A."/>
            <person name="Yang D."/>
            <person name="Bader C.D."/>
            <person name="Teijaro C.N."/>
            <person name="Fluegel L."/>
            <person name="Davis C.M."/>
            <person name="Simpson J.R."/>
            <person name="Lauterbach L."/>
            <person name="Steele A.D."/>
            <person name="Gui C."/>
            <person name="Meng S."/>
            <person name="Li G."/>
            <person name="Viehrig K."/>
            <person name="Ye F."/>
            <person name="Su P."/>
            <person name="Kiefer A.F."/>
            <person name="Nichols A."/>
            <person name="Cepeda A.J."/>
            <person name="Yan W."/>
            <person name="Fan B."/>
            <person name="Jiang Y."/>
            <person name="Adhikari A."/>
            <person name="Zheng C.-J."/>
            <person name="Schuster L."/>
            <person name="Cowan T.M."/>
            <person name="Smanski M.J."/>
            <person name="Chevrette M.G."/>
            <person name="De Carvalho L.P.S."/>
            <person name="Shen B."/>
        </authorList>
    </citation>
    <scope>NUCLEOTIDE SEQUENCE [LARGE SCALE GENOMIC DNA]</scope>
    <source>
        <strain evidence="13 14">NPDC049503</strain>
    </source>
</reference>
<evidence type="ECO:0000256" key="11">
    <source>
        <dbReference type="SAM" id="MobiDB-lite"/>
    </source>
</evidence>
<keyword evidence="4 10" id="KW-0436">Ligase</keyword>
<feature type="short sequence motif" description="'ERGGDP' region" evidence="10">
    <location>
        <begin position="183"/>
        <end position="188"/>
    </location>
</feature>
<keyword evidence="6 10" id="KW-0547">Nucleotide-binding</keyword>
<keyword evidence="5 10" id="KW-0479">Metal-binding</keyword>
<dbReference type="NCBIfam" id="TIGR03447">
    <property type="entry name" value="mycothiol_MshC"/>
    <property type="match status" value="1"/>
</dbReference>
<dbReference type="InterPro" id="IPR032678">
    <property type="entry name" value="tRNA-synt_1_cat_dom"/>
</dbReference>
<accession>A0ABW8A926</accession>
<dbReference type="PRINTS" id="PR00983">
    <property type="entry name" value="TRNASYNTHCYS"/>
</dbReference>
<dbReference type="PANTHER" id="PTHR10890">
    <property type="entry name" value="CYSTEINYL-TRNA SYNTHETASE"/>
    <property type="match status" value="1"/>
</dbReference>
<keyword evidence="8 10" id="KW-0067">ATP-binding</keyword>
<proteinExistence type="inferred from homology"/>
<feature type="binding site" evidence="10">
    <location>
        <position position="223"/>
    </location>
    <ligand>
        <name>L-cysteinyl-5'-AMP</name>
        <dbReference type="ChEBI" id="CHEBI:144924"/>
    </ligand>
</feature>
<feature type="short sequence motif" description="'HIGH' region" evidence="10">
    <location>
        <begin position="45"/>
        <end position="55"/>
    </location>
</feature>
<evidence type="ECO:0000256" key="2">
    <source>
        <dbReference type="ARBA" id="ARBA00007723"/>
    </source>
</evidence>
<evidence type="ECO:0000256" key="1">
    <source>
        <dbReference type="ARBA" id="ARBA00003679"/>
    </source>
</evidence>
<feature type="binding site" evidence="10">
    <location>
        <position position="279"/>
    </location>
    <ligand>
        <name>L-cysteinyl-5'-AMP</name>
        <dbReference type="ChEBI" id="CHEBI:144924"/>
    </ligand>
</feature>
<feature type="binding site" evidence="10">
    <location>
        <begin position="43"/>
        <end position="46"/>
    </location>
    <ligand>
        <name>L-cysteinyl-5'-AMP</name>
        <dbReference type="ChEBI" id="CHEBI:144924"/>
    </ligand>
</feature>
<evidence type="ECO:0000256" key="7">
    <source>
        <dbReference type="ARBA" id="ARBA00022833"/>
    </source>
</evidence>
<feature type="binding site" evidence="10">
    <location>
        <position position="252"/>
    </location>
    <ligand>
        <name>Zn(2+)</name>
        <dbReference type="ChEBI" id="CHEBI:29105"/>
    </ligand>
</feature>
<gene>
    <name evidence="10 13" type="primary">mshC</name>
    <name evidence="13" type="ORF">ACIBP5_21425</name>
</gene>
<keyword evidence="14" id="KW-1185">Reference proteome</keyword>
<feature type="binding site" evidence="10">
    <location>
        <position position="43"/>
    </location>
    <ligand>
        <name>Zn(2+)</name>
        <dbReference type="ChEBI" id="CHEBI:29105"/>
    </ligand>
</feature>
<dbReference type="Pfam" id="PF01406">
    <property type="entry name" value="tRNA-synt_1e"/>
    <property type="match status" value="1"/>
</dbReference>
<dbReference type="InterPro" id="IPR024909">
    <property type="entry name" value="Cys-tRNA/MSH_ligase"/>
</dbReference>
<dbReference type="CDD" id="cd00672">
    <property type="entry name" value="CysRS_core"/>
    <property type="match status" value="1"/>
</dbReference>
<comment type="catalytic activity">
    <reaction evidence="9 10">
        <text>1D-myo-inositol 2-amino-2-deoxy-alpha-D-glucopyranoside + L-cysteine + ATP = 1D-myo-inositol 2-(L-cysteinylamino)-2-deoxy-alpha-D-glucopyranoside + AMP + diphosphate + H(+)</text>
        <dbReference type="Rhea" id="RHEA:26176"/>
        <dbReference type="ChEBI" id="CHEBI:15378"/>
        <dbReference type="ChEBI" id="CHEBI:30616"/>
        <dbReference type="ChEBI" id="CHEBI:33019"/>
        <dbReference type="ChEBI" id="CHEBI:35235"/>
        <dbReference type="ChEBI" id="CHEBI:58886"/>
        <dbReference type="ChEBI" id="CHEBI:58887"/>
        <dbReference type="ChEBI" id="CHEBI:456215"/>
        <dbReference type="EC" id="6.3.1.13"/>
    </reaction>
</comment>
<comment type="caution">
    <text evidence="13">The sequence shown here is derived from an EMBL/GenBank/DDBJ whole genome shotgun (WGS) entry which is preliminary data.</text>
</comment>
<feature type="short sequence motif" description="'KMSKS' region" evidence="10">
    <location>
        <begin position="285"/>
        <end position="289"/>
    </location>
</feature>
<comment type="cofactor">
    <cofactor evidence="10">
        <name>Zn(2+)</name>
        <dbReference type="ChEBI" id="CHEBI:29105"/>
    </cofactor>
    <text evidence="10">Binds 1 zinc ion per subunit.</text>
</comment>
<dbReference type="GO" id="GO:0035446">
    <property type="term" value="F:cysteine-glucosaminylinositol ligase activity"/>
    <property type="evidence" value="ECO:0007669"/>
    <property type="project" value="UniProtKB-EC"/>
</dbReference>
<feature type="binding site" evidence="10">
    <location>
        <position position="58"/>
    </location>
    <ligand>
        <name>L-cysteinyl-5'-AMP</name>
        <dbReference type="ChEBI" id="CHEBI:144924"/>
    </ligand>
</feature>
<dbReference type="Proteomes" id="UP001612928">
    <property type="component" value="Unassembled WGS sequence"/>
</dbReference>
<evidence type="ECO:0000313" key="14">
    <source>
        <dbReference type="Proteomes" id="UP001612928"/>
    </source>
</evidence>
<dbReference type="InterPro" id="IPR017812">
    <property type="entry name" value="Mycothiol_ligase_MshC"/>
</dbReference>
<evidence type="ECO:0000256" key="10">
    <source>
        <dbReference type="HAMAP-Rule" id="MF_01697"/>
    </source>
</evidence>
<evidence type="ECO:0000313" key="13">
    <source>
        <dbReference type="EMBL" id="MFI7442537.1"/>
    </source>
</evidence>
<feature type="domain" description="tRNA synthetases class I catalytic" evidence="12">
    <location>
        <begin position="38"/>
        <end position="332"/>
    </location>
</feature>
<comment type="subunit">
    <text evidence="3 10">Monomer.</text>
</comment>
<dbReference type="SUPFAM" id="SSF52374">
    <property type="entry name" value="Nucleotidylyl transferase"/>
    <property type="match status" value="1"/>
</dbReference>
<dbReference type="EC" id="6.3.1.13" evidence="10"/>
<feature type="binding site" evidence="10">
    <location>
        <position position="227"/>
    </location>
    <ligand>
        <name>Zn(2+)</name>
        <dbReference type="ChEBI" id="CHEBI:29105"/>
    </ligand>
</feature>
<dbReference type="InterPro" id="IPR014729">
    <property type="entry name" value="Rossmann-like_a/b/a_fold"/>
</dbReference>
<protein>
    <recommendedName>
        <fullName evidence="10">L-cysteine:1D-myo-inositol 2-amino-2-deoxy-alpha-D-glucopyranoside ligase</fullName>
        <shortName evidence="10">L-Cys:GlcN-Ins ligase</shortName>
        <ecNumber evidence="10">6.3.1.13</ecNumber>
    </recommendedName>
    <alternativeName>
        <fullName evidence="10">Mycothiol ligase</fullName>
        <shortName evidence="10">MSH ligase</shortName>
    </alternativeName>
</protein>
<dbReference type="PANTHER" id="PTHR10890:SF3">
    <property type="entry name" value="CYSTEINE--TRNA LIGASE, CYTOPLASMIC"/>
    <property type="match status" value="1"/>
</dbReference>
<evidence type="ECO:0000259" key="12">
    <source>
        <dbReference type="Pfam" id="PF01406"/>
    </source>
</evidence>
<keyword evidence="7 10" id="KW-0862">Zinc</keyword>
<feature type="binding site" evidence="10">
    <location>
        <begin position="245"/>
        <end position="247"/>
    </location>
    <ligand>
        <name>L-cysteinyl-5'-AMP</name>
        <dbReference type="ChEBI" id="CHEBI:144924"/>
    </ligand>
</feature>
<organism evidence="13 14">
    <name type="scientific">Nonomuraea indica</name>
    <dbReference type="NCBI Taxonomy" id="1581193"/>
    <lineage>
        <taxon>Bacteria</taxon>
        <taxon>Bacillati</taxon>
        <taxon>Actinomycetota</taxon>
        <taxon>Actinomycetes</taxon>
        <taxon>Streptosporangiales</taxon>
        <taxon>Streptosporangiaceae</taxon>
        <taxon>Nonomuraea</taxon>
    </lineage>
</organism>
<comment type="similarity">
    <text evidence="2 10">Belongs to the class-I aminoacyl-tRNA synthetase family. MshC subfamily.</text>
</comment>
<comment type="function">
    <text evidence="1 10">Catalyzes the ATP-dependent condensation of GlcN-Ins and L-cysteine to form L-Cys-GlcN-Ins.</text>
</comment>
<dbReference type="RefSeq" id="WP_397022490.1">
    <property type="nucleotide sequence ID" value="NZ_JBITMB010000005.1"/>
</dbReference>
<feature type="binding site" evidence="10">
    <location>
        <begin position="81"/>
        <end position="83"/>
    </location>
    <ligand>
        <name>L-cysteinyl-5'-AMP</name>
        <dbReference type="ChEBI" id="CHEBI:144924"/>
    </ligand>
</feature>
<feature type="region of interest" description="Disordered" evidence="11">
    <location>
        <begin position="384"/>
        <end position="414"/>
    </location>
</feature>
<dbReference type="Gene3D" id="3.40.50.620">
    <property type="entry name" value="HUPs"/>
    <property type="match status" value="1"/>
</dbReference>
<dbReference type="EMBL" id="JBITMB010000005">
    <property type="protein sequence ID" value="MFI7442537.1"/>
    <property type="molecule type" value="Genomic_DNA"/>
</dbReference>
<evidence type="ECO:0000256" key="6">
    <source>
        <dbReference type="ARBA" id="ARBA00022741"/>
    </source>
</evidence>
<evidence type="ECO:0000256" key="9">
    <source>
        <dbReference type="ARBA" id="ARBA00048350"/>
    </source>
</evidence>
<evidence type="ECO:0000256" key="4">
    <source>
        <dbReference type="ARBA" id="ARBA00022598"/>
    </source>
</evidence>
<name>A0ABW8A926_9ACTN</name>
<evidence type="ECO:0000256" key="8">
    <source>
        <dbReference type="ARBA" id="ARBA00022840"/>
    </source>
</evidence>
<evidence type="ECO:0000256" key="5">
    <source>
        <dbReference type="ARBA" id="ARBA00022723"/>
    </source>
</evidence>
<dbReference type="Gene3D" id="1.20.120.640">
    <property type="entry name" value="Anticodon-binding domain of a subclass of class I aminoacyl-tRNA synthetases"/>
    <property type="match status" value="1"/>
</dbReference>